<organism evidence="1">
    <name type="scientific">marine sediment metagenome</name>
    <dbReference type="NCBI Taxonomy" id="412755"/>
    <lineage>
        <taxon>unclassified sequences</taxon>
        <taxon>metagenomes</taxon>
        <taxon>ecological metagenomes</taxon>
    </lineage>
</organism>
<reference evidence="1" key="1">
    <citation type="journal article" date="2015" name="Nature">
        <title>Complex archaea that bridge the gap between prokaryotes and eukaryotes.</title>
        <authorList>
            <person name="Spang A."/>
            <person name="Saw J.H."/>
            <person name="Jorgensen S.L."/>
            <person name="Zaremba-Niedzwiedzka K."/>
            <person name="Martijn J."/>
            <person name="Lind A.E."/>
            <person name="van Eijk R."/>
            <person name="Schleper C."/>
            <person name="Guy L."/>
            <person name="Ettema T.J."/>
        </authorList>
    </citation>
    <scope>NUCLEOTIDE SEQUENCE</scope>
</reference>
<proteinExistence type="predicted"/>
<name>A0A0F8ZG91_9ZZZZ</name>
<sequence length="52" mass="6082">MDKKDKKNFEVVQIPTQTEPKIKDNETGENYSLIEAVCVMWEELRDLRKAIG</sequence>
<dbReference type="EMBL" id="LAZR01051510">
    <property type="protein sequence ID" value="KKK84995.1"/>
    <property type="molecule type" value="Genomic_DNA"/>
</dbReference>
<dbReference type="AlphaFoldDB" id="A0A0F8ZG91"/>
<comment type="caution">
    <text evidence="1">The sequence shown here is derived from an EMBL/GenBank/DDBJ whole genome shotgun (WGS) entry which is preliminary data.</text>
</comment>
<protein>
    <submittedName>
        <fullName evidence="1">Uncharacterized protein</fullName>
    </submittedName>
</protein>
<gene>
    <name evidence="1" type="ORF">LCGC14_2777720</name>
</gene>
<accession>A0A0F8ZG91</accession>
<evidence type="ECO:0000313" key="1">
    <source>
        <dbReference type="EMBL" id="KKK84995.1"/>
    </source>
</evidence>